<dbReference type="AlphaFoldDB" id="A0A8M1KMN0"/>
<feature type="compositionally biased region" description="Acidic residues" evidence="1">
    <location>
        <begin position="89"/>
        <end position="101"/>
    </location>
</feature>
<keyword evidence="2" id="KW-1185">Reference proteome</keyword>
<gene>
    <name evidence="3" type="primary">LOC105897796</name>
</gene>
<dbReference type="KEGG" id="char:105897796"/>
<evidence type="ECO:0000313" key="2">
    <source>
        <dbReference type="Proteomes" id="UP000515152"/>
    </source>
</evidence>
<organism evidence="2 3">
    <name type="scientific">Clupea harengus</name>
    <name type="common">Atlantic herring</name>
    <dbReference type="NCBI Taxonomy" id="7950"/>
    <lineage>
        <taxon>Eukaryota</taxon>
        <taxon>Metazoa</taxon>
        <taxon>Chordata</taxon>
        <taxon>Craniata</taxon>
        <taxon>Vertebrata</taxon>
        <taxon>Euteleostomi</taxon>
        <taxon>Actinopterygii</taxon>
        <taxon>Neopterygii</taxon>
        <taxon>Teleostei</taxon>
        <taxon>Clupei</taxon>
        <taxon>Clupeiformes</taxon>
        <taxon>Clupeoidei</taxon>
        <taxon>Clupeidae</taxon>
        <taxon>Clupea</taxon>
    </lineage>
</organism>
<dbReference type="RefSeq" id="XP_042565132.1">
    <property type="nucleotide sequence ID" value="XM_042709198.1"/>
</dbReference>
<protein>
    <submittedName>
        <fullName evidence="3">Uncharacterized protein C1orf232</fullName>
    </submittedName>
</protein>
<name>A0A8M1KMN0_CLUHA</name>
<dbReference type="InterPro" id="IPR031399">
    <property type="entry name" value="TDRP"/>
</dbReference>
<dbReference type="GeneID" id="105897796"/>
<dbReference type="PANTHER" id="PTHR35663:SF3">
    <property type="entry name" value="GENE, 30191-RELATED"/>
    <property type="match status" value="1"/>
</dbReference>
<feature type="region of interest" description="Disordered" evidence="1">
    <location>
        <begin position="82"/>
        <end position="211"/>
    </location>
</feature>
<reference evidence="3" key="1">
    <citation type="submission" date="2025-08" db="UniProtKB">
        <authorList>
            <consortium name="RefSeq"/>
        </authorList>
    </citation>
    <scope>IDENTIFICATION</scope>
</reference>
<accession>A0A8M1KMN0</accession>
<evidence type="ECO:0000313" key="3">
    <source>
        <dbReference type="RefSeq" id="XP_042565132.1"/>
    </source>
</evidence>
<feature type="compositionally biased region" description="Low complexity" evidence="1">
    <location>
        <begin position="132"/>
        <end position="149"/>
    </location>
</feature>
<dbReference type="GO" id="GO:0007283">
    <property type="term" value="P:spermatogenesis"/>
    <property type="evidence" value="ECO:0007669"/>
    <property type="project" value="InterPro"/>
</dbReference>
<proteinExistence type="predicted"/>
<dbReference type="PANTHER" id="PTHR35663">
    <property type="entry name" value="TESTIS DEVELOPMENT-RELATED PROTEIN-RELATED"/>
    <property type="match status" value="1"/>
</dbReference>
<dbReference type="OrthoDB" id="9940890at2759"/>
<sequence length="232" mass="25296">MNPLWKTYKSKVMKTLNPDMEEDVAEEVRSRLVEPEVDMTTVQPDEGPNAVSQLAKKLCFYQMQGASVRGWRNVSALFNKEDEHQLLESEPESQAEPEPEPVPDHPLAMRPEEPRPNKRMTGFWDNFSTKFQQAKQAQAAAAAAAMAAEDGAEGGDVEAGIDNQGRSPEVENQEEGGGEAEATREEEGGGGSGNSFAKYTSLGGGNGDTSLKWNFVTSKLAELKTKSMAKND</sequence>
<dbReference type="Pfam" id="PF15683">
    <property type="entry name" value="TDRP"/>
    <property type="match status" value="1"/>
</dbReference>
<dbReference type="Proteomes" id="UP000515152">
    <property type="component" value="Chromosome 11"/>
</dbReference>
<evidence type="ECO:0000256" key="1">
    <source>
        <dbReference type="SAM" id="MobiDB-lite"/>
    </source>
</evidence>